<sequence length="201" mass="23319">MTEIKHIVFDIGQILIHYDPNIPFSRLIKDEEKRQFFFERICTSAWNIEQDRGRTWPEAEALLIAEYPDWETEIRAFRKHWHEMVSHALDERVGHLLRLQDEGHDVTLLTNFASDTFRQAQEMYPFLKTGRGVTVSGDVKLIKPDPAIYELHAETFGLEPSKTLFIDDSLPNIEACRALGWQGIHLTPDMDLAPELETFGL</sequence>
<keyword evidence="2" id="KW-1185">Reference proteome</keyword>
<comment type="caution">
    <text evidence="1">The sequence shown here is derived from an EMBL/GenBank/DDBJ whole genome shotgun (WGS) entry which is preliminary data.</text>
</comment>
<dbReference type="Proteomes" id="UP000038011">
    <property type="component" value="Unassembled WGS sequence"/>
</dbReference>
<accession>A0A0N0E7G7</accession>
<dbReference type="OrthoDB" id="9807742at2"/>
<protein>
    <submittedName>
        <fullName evidence="1">2-haloalkanoic acid dehalogenase</fullName>
    </submittedName>
</protein>
<dbReference type="PATRIC" id="fig|1514904.3.peg.782"/>
<evidence type="ECO:0000313" key="2">
    <source>
        <dbReference type="Proteomes" id="UP000038011"/>
    </source>
</evidence>
<dbReference type="PRINTS" id="PR00413">
    <property type="entry name" value="HADHALOGNASE"/>
</dbReference>
<dbReference type="Gene3D" id="3.40.50.1000">
    <property type="entry name" value="HAD superfamily/HAD-like"/>
    <property type="match status" value="1"/>
</dbReference>
<dbReference type="InterPro" id="IPR023198">
    <property type="entry name" value="PGP-like_dom2"/>
</dbReference>
<proteinExistence type="predicted"/>
<dbReference type="AlphaFoldDB" id="A0A0N0E7G7"/>
<dbReference type="SFLD" id="SFLDG01129">
    <property type="entry name" value="C1.5:_HAD__Beta-PGM__Phosphata"/>
    <property type="match status" value="1"/>
</dbReference>
<dbReference type="Pfam" id="PF00702">
    <property type="entry name" value="Hydrolase"/>
    <property type="match status" value="1"/>
</dbReference>
<dbReference type="SFLD" id="SFLDS00003">
    <property type="entry name" value="Haloacid_Dehalogenase"/>
    <property type="match status" value="1"/>
</dbReference>
<dbReference type="InterPro" id="IPR023214">
    <property type="entry name" value="HAD_sf"/>
</dbReference>
<dbReference type="InterPro" id="IPR006439">
    <property type="entry name" value="HAD-SF_hydro_IA"/>
</dbReference>
<dbReference type="STRING" id="1514904.SU32_09755"/>
<dbReference type="RefSeq" id="WP_053999169.1">
    <property type="nucleotide sequence ID" value="NZ_JXMU01000013.1"/>
</dbReference>
<dbReference type="InterPro" id="IPR036412">
    <property type="entry name" value="HAD-like_sf"/>
</dbReference>
<dbReference type="CDD" id="cd02603">
    <property type="entry name" value="HAD_sEH-N_like"/>
    <property type="match status" value="1"/>
</dbReference>
<dbReference type="PANTHER" id="PTHR43611:SF3">
    <property type="entry name" value="FLAVIN MONONUCLEOTIDE HYDROLASE 1, CHLOROPLATIC"/>
    <property type="match status" value="1"/>
</dbReference>
<gene>
    <name evidence="1" type="ORF">SU32_09755</name>
</gene>
<dbReference type="Gene3D" id="1.10.150.240">
    <property type="entry name" value="Putative phosphatase, domain 2"/>
    <property type="match status" value="1"/>
</dbReference>
<organism evidence="1 2">
    <name type="scientific">Ahrensia marina</name>
    <dbReference type="NCBI Taxonomy" id="1514904"/>
    <lineage>
        <taxon>Bacteria</taxon>
        <taxon>Pseudomonadati</taxon>
        <taxon>Pseudomonadota</taxon>
        <taxon>Alphaproteobacteria</taxon>
        <taxon>Hyphomicrobiales</taxon>
        <taxon>Ahrensiaceae</taxon>
        <taxon>Ahrensia</taxon>
    </lineage>
</organism>
<evidence type="ECO:0000313" key="1">
    <source>
        <dbReference type="EMBL" id="KPB01168.1"/>
    </source>
</evidence>
<name>A0A0N0E7G7_9HYPH</name>
<dbReference type="EMBL" id="JXMU01000013">
    <property type="protein sequence ID" value="KPB01168.1"/>
    <property type="molecule type" value="Genomic_DNA"/>
</dbReference>
<dbReference type="SUPFAM" id="SSF56784">
    <property type="entry name" value="HAD-like"/>
    <property type="match status" value="1"/>
</dbReference>
<reference evidence="1 2" key="1">
    <citation type="submission" date="2015-01" db="EMBL/GenBank/DDBJ databases">
        <title>Ahrensia donghaiensis sp. nov., a novel dimethylsulphoniopropionate-cleavage bacterium isolated from seawater and emended descriptions of the genus Ahrensia and Ahrensia kielensis.</title>
        <authorList>
            <person name="Liu J."/>
        </authorList>
    </citation>
    <scope>NUCLEOTIDE SEQUENCE [LARGE SCALE GENOMIC DNA]</scope>
    <source>
        <strain evidence="1 2">LZD062</strain>
    </source>
</reference>
<dbReference type="NCBIfam" id="TIGR01509">
    <property type="entry name" value="HAD-SF-IA-v3"/>
    <property type="match status" value="1"/>
</dbReference>
<dbReference type="PANTHER" id="PTHR43611">
    <property type="entry name" value="ALPHA-D-GLUCOSE 1-PHOSPHATE PHOSPHATASE"/>
    <property type="match status" value="1"/>
</dbReference>